<accession>A0A9D0ZQX5</accession>
<name>A0A9D0ZQX5_9FIRM</name>
<dbReference type="Proteomes" id="UP000886786">
    <property type="component" value="Unassembled WGS sequence"/>
</dbReference>
<dbReference type="AlphaFoldDB" id="A0A9D0ZQX5"/>
<organism evidence="1 2">
    <name type="scientific">Candidatus Coprosoma intestinipullorum</name>
    <dbReference type="NCBI Taxonomy" id="2840752"/>
    <lineage>
        <taxon>Bacteria</taxon>
        <taxon>Bacillati</taxon>
        <taxon>Bacillota</taxon>
        <taxon>Bacillota incertae sedis</taxon>
        <taxon>Candidatus Coprosoma</taxon>
    </lineage>
</organism>
<protein>
    <submittedName>
        <fullName evidence="1">Uncharacterized protein</fullName>
    </submittedName>
</protein>
<reference evidence="1" key="2">
    <citation type="journal article" date="2021" name="PeerJ">
        <title>Extensive microbial diversity within the chicken gut microbiome revealed by metagenomics and culture.</title>
        <authorList>
            <person name="Gilroy R."/>
            <person name="Ravi A."/>
            <person name="Getino M."/>
            <person name="Pursley I."/>
            <person name="Horton D.L."/>
            <person name="Alikhan N.F."/>
            <person name="Baker D."/>
            <person name="Gharbi K."/>
            <person name="Hall N."/>
            <person name="Watson M."/>
            <person name="Adriaenssens E.M."/>
            <person name="Foster-Nyarko E."/>
            <person name="Jarju S."/>
            <person name="Secka A."/>
            <person name="Antonio M."/>
            <person name="Oren A."/>
            <person name="Chaudhuri R.R."/>
            <person name="La Ragione R."/>
            <person name="Hildebrand F."/>
            <person name="Pallen M.J."/>
        </authorList>
    </citation>
    <scope>NUCLEOTIDE SEQUENCE</scope>
    <source>
        <strain evidence="1">CHK147-3167</strain>
    </source>
</reference>
<gene>
    <name evidence="1" type="ORF">IAB27_02850</name>
</gene>
<sequence length="203" mass="23930">MSNQNKKIDEIVKLLLHDDNIIGISLVGSFIKYNDYNDLDFLVVSTKKNVTINLIKDNFRLYDVGFNDDSIRVKNYMNKEIGFGLYDKKNMDDRLCNYLNGKNLDPIYKNWNIVGWLPECFVNVLSIDDCFENVNNFINKIKEDGDLVQFYKNFYNLVFNSNNGIRFKTILENFNIDEIFTKLNSYVQLNCSNNKVYKKKKNM</sequence>
<dbReference type="EMBL" id="DVFV01000054">
    <property type="protein sequence ID" value="HIQ90553.1"/>
    <property type="molecule type" value="Genomic_DNA"/>
</dbReference>
<reference evidence="1" key="1">
    <citation type="submission" date="2020-10" db="EMBL/GenBank/DDBJ databases">
        <authorList>
            <person name="Gilroy R."/>
        </authorList>
    </citation>
    <scope>NUCLEOTIDE SEQUENCE</scope>
    <source>
        <strain evidence="1">CHK147-3167</strain>
    </source>
</reference>
<evidence type="ECO:0000313" key="1">
    <source>
        <dbReference type="EMBL" id="HIQ90553.1"/>
    </source>
</evidence>
<evidence type="ECO:0000313" key="2">
    <source>
        <dbReference type="Proteomes" id="UP000886786"/>
    </source>
</evidence>
<comment type="caution">
    <text evidence="1">The sequence shown here is derived from an EMBL/GenBank/DDBJ whole genome shotgun (WGS) entry which is preliminary data.</text>
</comment>
<proteinExistence type="predicted"/>